<dbReference type="PANTHER" id="PTHR43333">
    <property type="entry name" value="2-HACID_DH_C DOMAIN-CONTAINING PROTEIN"/>
    <property type="match status" value="1"/>
</dbReference>
<comment type="similarity">
    <text evidence="1 4">Belongs to the D-isomer specific 2-hydroxyacid dehydrogenase family.</text>
</comment>
<reference evidence="7 8" key="1">
    <citation type="submission" date="2018-09" db="EMBL/GenBank/DDBJ databases">
        <title>Genomic Encyclopedia of Archaeal and Bacterial Type Strains, Phase II (KMG-II): from individual species to whole genera.</title>
        <authorList>
            <person name="Goeker M."/>
        </authorList>
    </citation>
    <scope>NUCLEOTIDE SEQUENCE [LARGE SCALE GENOMIC DNA]</scope>
    <source>
        <strain evidence="7 8">DSM 17008</strain>
    </source>
</reference>
<evidence type="ECO:0000256" key="3">
    <source>
        <dbReference type="ARBA" id="ARBA00023027"/>
    </source>
</evidence>
<proteinExistence type="inferred from homology"/>
<dbReference type="InterPro" id="IPR006140">
    <property type="entry name" value="D-isomer_DH_NAD-bd"/>
</dbReference>
<protein>
    <submittedName>
        <fullName evidence="7">Phosphoglycerate dehydrogenase-like enzyme</fullName>
    </submittedName>
</protein>
<dbReference type="Pfam" id="PF00389">
    <property type="entry name" value="2-Hacid_dh"/>
    <property type="match status" value="1"/>
</dbReference>
<dbReference type="GO" id="GO:0016616">
    <property type="term" value="F:oxidoreductase activity, acting on the CH-OH group of donors, NAD or NADP as acceptor"/>
    <property type="evidence" value="ECO:0007669"/>
    <property type="project" value="InterPro"/>
</dbReference>
<evidence type="ECO:0000259" key="5">
    <source>
        <dbReference type="Pfam" id="PF00389"/>
    </source>
</evidence>
<name>A0A419UZE2_9BACL</name>
<dbReference type="InterPro" id="IPR006139">
    <property type="entry name" value="D-isomer_2_OHA_DH_cat_dom"/>
</dbReference>
<evidence type="ECO:0000256" key="1">
    <source>
        <dbReference type="ARBA" id="ARBA00005854"/>
    </source>
</evidence>
<dbReference type="PANTHER" id="PTHR43333:SF1">
    <property type="entry name" value="D-ISOMER SPECIFIC 2-HYDROXYACID DEHYDROGENASE NAD-BINDING DOMAIN-CONTAINING PROTEIN"/>
    <property type="match status" value="1"/>
</dbReference>
<dbReference type="GO" id="GO:0051287">
    <property type="term" value="F:NAD binding"/>
    <property type="evidence" value="ECO:0007669"/>
    <property type="project" value="InterPro"/>
</dbReference>
<evidence type="ECO:0000313" key="8">
    <source>
        <dbReference type="Proteomes" id="UP000285120"/>
    </source>
</evidence>
<dbReference type="Gene3D" id="3.40.50.720">
    <property type="entry name" value="NAD(P)-binding Rossmann-like Domain"/>
    <property type="match status" value="2"/>
</dbReference>
<dbReference type="EMBL" id="RAPK01000010">
    <property type="protein sequence ID" value="RKD71038.1"/>
    <property type="molecule type" value="Genomic_DNA"/>
</dbReference>
<dbReference type="SUPFAM" id="SSF52283">
    <property type="entry name" value="Formate/glycerate dehydrogenase catalytic domain-like"/>
    <property type="match status" value="1"/>
</dbReference>
<dbReference type="Pfam" id="PF02826">
    <property type="entry name" value="2-Hacid_dh_C"/>
    <property type="match status" value="1"/>
</dbReference>
<dbReference type="AlphaFoldDB" id="A0A419UZE2"/>
<feature type="domain" description="D-isomer specific 2-hydroxyacid dehydrogenase NAD-binding" evidence="6">
    <location>
        <begin position="110"/>
        <end position="282"/>
    </location>
</feature>
<gene>
    <name evidence="7" type="ORF">ATL39_2428</name>
</gene>
<keyword evidence="2 4" id="KW-0560">Oxidoreductase</keyword>
<dbReference type="CDD" id="cd05300">
    <property type="entry name" value="2-Hacid_dh_1"/>
    <property type="match status" value="1"/>
</dbReference>
<organism evidence="7 8">
    <name type="scientific">Sinobaca qinghaiensis</name>
    <dbReference type="NCBI Taxonomy" id="342944"/>
    <lineage>
        <taxon>Bacteria</taxon>
        <taxon>Bacillati</taxon>
        <taxon>Bacillota</taxon>
        <taxon>Bacilli</taxon>
        <taxon>Bacillales</taxon>
        <taxon>Sporolactobacillaceae</taxon>
        <taxon>Sinobaca</taxon>
    </lineage>
</organism>
<evidence type="ECO:0000256" key="2">
    <source>
        <dbReference type="ARBA" id="ARBA00023002"/>
    </source>
</evidence>
<evidence type="ECO:0000256" key="4">
    <source>
        <dbReference type="RuleBase" id="RU003719"/>
    </source>
</evidence>
<dbReference type="FunFam" id="3.40.50.720:FF:000363">
    <property type="entry name" value="D-isomer specific 2-hydroxyacid dehydrogenase"/>
    <property type="match status" value="1"/>
</dbReference>
<comment type="caution">
    <text evidence="7">The sequence shown here is derived from an EMBL/GenBank/DDBJ whole genome shotgun (WGS) entry which is preliminary data.</text>
</comment>
<dbReference type="SUPFAM" id="SSF51735">
    <property type="entry name" value="NAD(P)-binding Rossmann-fold domains"/>
    <property type="match status" value="1"/>
</dbReference>
<accession>A0A419UZE2</accession>
<evidence type="ECO:0000259" key="6">
    <source>
        <dbReference type="Pfam" id="PF02826"/>
    </source>
</evidence>
<feature type="domain" description="D-isomer specific 2-hydroxyacid dehydrogenase catalytic" evidence="5">
    <location>
        <begin position="12"/>
        <end position="311"/>
    </location>
</feature>
<dbReference type="Proteomes" id="UP000285120">
    <property type="component" value="Unassembled WGS sequence"/>
</dbReference>
<dbReference type="RefSeq" id="WP_120193600.1">
    <property type="nucleotide sequence ID" value="NZ_RAPK01000010.1"/>
</dbReference>
<dbReference type="OrthoDB" id="9805416at2"/>
<evidence type="ECO:0000313" key="7">
    <source>
        <dbReference type="EMBL" id="RKD71038.1"/>
    </source>
</evidence>
<keyword evidence="3" id="KW-0520">NAD</keyword>
<dbReference type="InterPro" id="IPR036291">
    <property type="entry name" value="NAD(P)-bd_dom_sf"/>
</dbReference>
<keyword evidence="8" id="KW-1185">Reference proteome</keyword>
<sequence>MNDKPVIVSTTKMKSAIKEHLNESFPEAVFVWSKSIEEARGHLHEADILLTYGEDLTEEDIDAAPRLQWIMVISAGMDKMPFKAIEQKGIKVTNVKGIHGKPMAEYTIFAILQHARQGKHYYKQEQQKIWSRRAVPVEVEGRNVTILGAGSIGTETAKAVKRFDMHTTGVNTKGETASFFDEMFNASQLKEAVASADYVVNVLPLTEETENVIDKYIFEAMKEEAVFINIGRGATVQEQDLIDALKKGAIHHAVLDVFNQEPLGESHPFWEMENVTVTPHISGISSGYVPRAMDIFEKNLKAFLRHPESMINTVDVKKGY</sequence>